<dbReference type="Gene3D" id="3.30.70.20">
    <property type="match status" value="1"/>
</dbReference>
<dbReference type="Proteomes" id="UP000574717">
    <property type="component" value="Unassembled WGS sequence"/>
</dbReference>
<dbReference type="SUPFAM" id="SSF54862">
    <property type="entry name" value="4Fe-4S ferredoxins"/>
    <property type="match status" value="1"/>
</dbReference>
<evidence type="ECO:0000256" key="1">
    <source>
        <dbReference type="ARBA" id="ARBA00022485"/>
    </source>
</evidence>
<dbReference type="InterPro" id="IPR017896">
    <property type="entry name" value="4Fe4S_Fe-S-bd"/>
</dbReference>
<dbReference type="PANTHER" id="PTHR43724">
    <property type="entry name" value="PYRUVATE SYNTHASE SUBUNIT PORD"/>
    <property type="match status" value="1"/>
</dbReference>
<gene>
    <name evidence="7" type="ORF">HKBW3S03_00764</name>
    <name evidence="8" type="ORF">HKBW3S44_00203</name>
    <name evidence="9" type="ORF">HKBW3S47_00446</name>
</gene>
<dbReference type="GO" id="GO:0051539">
    <property type="term" value="F:4 iron, 4 sulfur cluster binding"/>
    <property type="evidence" value="ECO:0007669"/>
    <property type="project" value="UniProtKB-KW"/>
</dbReference>
<keyword evidence="1" id="KW-0004">4Fe-4S</keyword>
<dbReference type="EMBL" id="BLSC01000008">
    <property type="protein sequence ID" value="GFP36520.1"/>
    <property type="molecule type" value="Genomic_DNA"/>
</dbReference>
<evidence type="ECO:0000259" key="6">
    <source>
        <dbReference type="PROSITE" id="PS51379"/>
    </source>
</evidence>
<keyword evidence="4" id="KW-0408">Iron</keyword>
<dbReference type="EMBL" id="BLSD01000014">
    <property type="protein sequence ID" value="GFP38745.1"/>
    <property type="molecule type" value="Genomic_DNA"/>
</dbReference>
<dbReference type="PANTHER" id="PTHR43724:SF1">
    <property type="entry name" value="PYRUVATE SYNTHASE SUBUNIT PORD"/>
    <property type="match status" value="1"/>
</dbReference>
<dbReference type="GO" id="GO:0046872">
    <property type="term" value="F:metal ion binding"/>
    <property type="evidence" value="ECO:0007669"/>
    <property type="project" value="UniProtKB-KW"/>
</dbReference>
<comment type="caution">
    <text evidence="9">The sequence shown here is derived from an EMBL/GenBank/DDBJ whole genome shotgun (WGS) entry which is preliminary data.</text>
</comment>
<organism evidence="9 11">
    <name type="scientific">Candidatus Hakubella thermalkaliphila</name>
    <dbReference type="NCBI Taxonomy" id="2754717"/>
    <lineage>
        <taxon>Bacteria</taxon>
        <taxon>Bacillati</taxon>
        <taxon>Actinomycetota</taxon>
        <taxon>Actinomycetota incertae sedis</taxon>
        <taxon>Candidatus Hakubellales</taxon>
        <taxon>Candidatus Hakubellaceae</taxon>
        <taxon>Candidatus Hakubella</taxon>
    </lineage>
</organism>
<protein>
    <submittedName>
        <fullName evidence="9">Pyruvate ferredoxin oxidoreductase delta subunit</fullName>
    </submittedName>
</protein>
<evidence type="ECO:0000256" key="4">
    <source>
        <dbReference type="ARBA" id="ARBA00023004"/>
    </source>
</evidence>
<dbReference type="InterPro" id="IPR017900">
    <property type="entry name" value="4Fe4S_Fe_S_CS"/>
</dbReference>
<dbReference type="Proteomes" id="UP000569018">
    <property type="component" value="Unassembled WGS sequence"/>
</dbReference>
<keyword evidence="2" id="KW-0479">Metal-binding</keyword>
<dbReference type="EMBL" id="BLRU01000054">
    <property type="protein sequence ID" value="GFP19259.1"/>
    <property type="molecule type" value="Genomic_DNA"/>
</dbReference>
<accession>A0A6V8Q9X6</accession>
<name>A0A6V8Q9X6_9ACTN</name>
<evidence type="ECO:0000313" key="11">
    <source>
        <dbReference type="Proteomes" id="UP000569018"/>
    </source>
</evidence>
<reference evidence="10 11" key="1">
    <citation type="journal article" date="2020" name="Front. Microbiol.">
        <title>Single-cell genomics of novel Actinobacteria with the Wood-Ljungdahl pathway discovered in a serpentinizing system.</title>
        <authorList>
            <person name="Merino N."/>
            <person name="Kawai M."/>
            <person name="Boyd E.S."/>
            <person name="Colman D.R."/>
            <person name="McGlynn S.E."/>
            <person name="Nealson K.H."/>
            <person name="Kurokawa K."/>
            <person name="Hongoh Y."/>
        </authorList>
    </citation>
    <scope>NUCLEOTIDE SEQUENCE [LARGE SCALE GENOMIC DNA]</scope>
    <source>
        <strain evidence="7 12">S03</strain>
        <strain evidence="8 10">S44</strain>
        <strain evidence="9 11">S47</strain>
    </source>
</reference>
<evidence type="ECO:0000313" key="8">
    <source>
        <dbReference type="EMBL" id="GFP36520.1"/>
    </source>
</evidence>
<evidence type="ECO:0000313" key="7">
    <source>
        <dbReference type="EMBL" id="GFP19259.1"/>
    </source>
</evidence>
<evidence type="ECO:0000313" key="9">
    <source>
        <dbReference type="EMBL" id="GFP38745.1"/>
    </source>
</evidence>
<keyword evidence="5" id="KW-0411">Iron-sulfur</keyword>
<dbReference type="Pfam" id="PF00037">
    <property type="entry name" value="Fer4"/>
    <property type="match status" value="1"/>
</dbReference>
<dbReference type="RefSeq" id="WP_176230861.1">
    <property type="nucleotide sequence ID" value="NZ_BLRU01000054.1"/>
</dbReference>
<evidence type="ECO:0000256" key="3">
    <source>
        <dbReference type="ARBA" id="ARBA00022737"/>
    </source>
</evidence>
<evidence type="ECO:0000256" key="5">
    <source>
        <dbReference type="ARBA" id="ARBA00023014"/>
    </source>
</evidence>
<dbReference type="Proteomes" id="UP000561271">
    <property type="component" value="Unassembled WGS sequence"/>
</dbReference>
<proteinExistence type="predicted"/>
<feature type="domain" description="4Fe-4S ferredoxin-type" evidence="6">
    <location>
        <begin position="81"/>
        <end position="111"/>
    </location>
</feature>
<evidence type="ECO:0000256" key="2">
    <source>
        <dbReference type="ARBA" id="ARBA00022723"/>
    </source>
</evidence>
<dbReference type="AlphaFoldDB" id="A0A6V8Q9X6"/>
<keyword evidence="9" id="KW-0670">Pyruvate</keyword>
<dbReference type="PROSITE" id="PS00198">
    <property type="entry name" value="4FE4S_FER_1"/>
    <property type="match status" value="1"/>
</dbReference>
<evidence type="ECO:0000313" key="12">
    <source>
        <dbReference type="Proteomes" id="UP000574717"/>
    </source>
</evidence>
<sequence length="115" mass="12967">MIKESYIKWAIMPRKGTARENKTGSWRGNLYPVFKEWKCLACPPGREVCPDATTECPSACQRACLLCWVSCPDDSIVLQNGVVAGVDLDYCKGCGICEKICPREAFQMKEVKQKW</sequence>
<dbReference type="PROSITE" id="PS51379">
    <property type="entry name" value="4FE4S_FER_2"/>
    <property type="match status" value="1"/>
</dbReference>
<evidence type="ECO:0000313" key="10">
    <source>
        <dbReference type="Proteomes" id="UP000561271"/>
    </source>
</evidence>
<keyword evidence="3" id="KW-0677">Repeat</keyword>